<feature type="chain" id="PRO_5022070961" evidence="7">
    <location>
        <begin position="28"/>
        <end position="523"/>
    </location>
</feature>
<comment type="caution">
    <text evidence="9">The sequence shown here is derived from an EMBL/GenBank/DDBJ whole genome shotgun (WGS) entry which is preliminary data.</text>
</comment>
<keyword evidence="5" id="KW-0862">Zinc</keyword>
<evidence type="ECO:0000256" key="6">
    <source>
        <dbReference type="ARBA" id="ARBA00023049"/>
    </source>
</evidence>
<dbReference type="PANTHER" id="PTHR22726:SF1">
    <property type="entry name" value="METALLOENDOPEPTIDASE OMA1, MITOCHONDRIAL"/>
    <property type="match status" value="1"/>
</dbReference>
<dbReference type="AlphaFoldDB" id="A0A558CJG7"/>
<dbReference type="SUPFAM" id="SSF48452">
    <property type="entry name" value="TPR-like"/>
    <property type="match status" value="1"/>
</dbReference>
<dbReference type="GO" id="GO:0051603">
    <property type="term" value="P:proteolysis involved in protein catabolic process"/>
    <property type="evidence" value="ECO:0007669"/>
    <property type="project" value="TreeGrafter"/>
</dbReference>
<name>A0A558CJG7_9GAMM</name>
<dbReference type="Gene3D" id="1.25.40.10">
    <property type="entry name" value="Tetratricopeptide repeat domain"/>
    <property type="match status" value="1"/>
</dbReference>
<dbReference type="PANTHER" id="PTHR22726">
    <property type="entry name" value="METALLOENDOPEPTIDASE OMA1"/>
    <property type="match status" value="1"/>
</dbReference>
<dbReference type="InterPro" id="IPR011990">
    <property type="entry name" value="TPR-like_helical_dom_sf"/>
</dbReference>
<dbReference type="Gene3D" id="3.30.2010.10">
    <property type="entry name" value="Metalloproteases ('zincins'), catalytic domain"/>
    <property type="match status" value="1"/>
</dbReference>
<evidence type="ECO:0000313" key="10">
    <source>
        <dbReference type="Proteomes" id="UP000317355"/>
    </source>
</evidence>
<keyword evidence="4" id="KW-0378">Hydrolase</keyword>
<keyword evidence="7" id="KW-0732">Signal</keyword>
<dbReference type="InterPro" id="IPR001915">
    <property type="entry name" value="Peptidase_M48"/>
</dbReference>
<comment type="cofactor">
    <cofactor evidence="1">
        <name>Zn(2+)</name>
        <dbReference type="ChEBI" id="CHEBI:29105"/>
    </cofactor>
</comment>
<evidence type="ECO:0000256" key="5">
    <source>
        <dbReference type="ARBA" id="ARBA00022833"/>
    </source>
</evidence>
<evidence type="ECO:0000259" key="8">
    <source>
        <dbReference type="Pfam" id="PF01435"/>
    </source>
</evidence>
<keyword evidence="3" id="KW-0479">Metal-binding</keyword>
<dbReference type="InterPro" id="IPR019734">
    <property type="entry name" value="TPR_rpt"/>
</dbReference>
<gene>
    <name evidence="9" type="ORF">FHK82_17430</name>
</gene>
<dbReference type="GO" id="GO:0046872">
    <property type="term" value="F:metal ion binding"/>
    <property type="evidence" value="ECO:0007669"/>
    <property type="project" value="UniProtKB-KW"/>
</dbReference>
<keyword evidence="2 9" id="KW-0645">Protease</keyword>
<dbReference type="EMBL" id="VMRY01000126">
    <property type="protein sequence ID" value="TVT48910.1"/>
    <property type="molecule type" value="Genomic_DNA"/>
</dbReference>
<evidence type="ECO:0000256" key="7">
    <source>
        <dbReference type="SAM" id="SignalP"/>
    </source>
</evidence>
<sequence>MSNYPRWKQWLGSLLSLTLIVAVTGCATNPVTGENELALVSEASELKIGQSQYQPSRQMQGGDYQLDPALISYVQGVGQRLAAVSDRKLPYEFVVLNDSTPNAWALPGGKIAVNRGLLLELDNEAELAAVLGHEIVHAAARHGAQGIERGLVLQGVLLAAGVATRDSDYSQLAVGAAAVGANLINQGYSRGAELEADLYGMTYMARAGYDPMAAVGLQETFVRLSKDRKENWLSGMFASHPPSMERVEKNRETARRLAKGGELGRERYQKQIAALKKAAPAYADYSKGVEALSRKQSDKALALAQEAISIEPREALFQGLKGDALVQQRKLPAALSAYNKAIQLDSDFFRHYLKRGAVKTELGDRTGAKQDLNRSLELLPTADAHYLLGQLALQEGDRQQALAHYQVASDAPSVSGKAAATALVRLDLPEHPQKYISIALAVDAVGRVLMQLKNSTSVSISGIHIQLGERRATGQVAVRAEYQVPGRLNPGQHMVLKSNVRLANSGSLNRWAGRITRAMIDEQ</sequence>
<feature type="domain" description="Peptidase M48" evidence="8">
    <location>
        <begin position="73"/>
        <end position="252"/>
    </location>
</feature>
<dbReference type="Pfam" id="PF01435">
    <property type="entry name" value="Peptidase_M48"/>
    <property type="match status" value="1"/>
</dbReference>
<evidence type="ECO:0000256" key="2">
    <source>
        <dbReference type="ARBA" id="ARBA00022670"/>
    </source>
</evidence>
<dbReference type="GO" id="GO:0004222">
    <property type="term" value="F:metalloendopeptidase activity"/>
    <property type="evidence" value="ECO:0007669"/>
    <property type="project" value="InterPro"/>
</dbReference>
<dbReference type="Pfam" id="PF13414">
    <property type="entry name" value="TPR_11"/>
    <property type="match status" value="1"/>
</dbReference>
<evidence type="ECO:0000256" key="3">
    <source>
        <dbReference type="ARBA" id="ARBA00022723"/>
    </source>
</evidence>
<dbReference type="Proteomes" id="UP000317355">
    <property type="component" value="Unassembled WGS sequence"/>
</dbReference>
<proteinExistence type="predicted"/>
<organism evidence="9 10">
    <name type="scientific">Sedimenticola thiotaurini</name>
    <dbReference type="NCBI Taxonomy" id="1543721"/>
    <lineage>
        <taxon>Bacteria</taxon>
        <taxon>Pseudomonadati</taxon>
        <taxon>Pseudomonadota</taxon>
        <taxon>Gammaproteobacteria</taxon>
        <taxon>Chromatiales</taxon>
        <taxon>Sedimenticolaceae</taxon>
        <taxon>Sedimenticola</taxon>
    </lineage>
</organism>
<protein>
    <submittedName>
        <fullName evidence="9">M48 family metalloprotease</fullName>
    </submittedName>
</protein>
<keyword evidence="6 9" id="KW-0482">Metalloprotease</keyword>
<feature type="signal peptide" evidence="7">
    <location>
        <begin position="1"/>
        <end position="27"/>
    </location>
</feature>
<dbReference type="SMART" id="SM00028">
    <property type="entry name" value="TPR"/>
    <property type="match status" value="4"/>
</dbReference>
<accession>A0A558CJG7</accession>
<evidence type="ECO:0000256" key="4">
    <source>
        <dbReference type="ARBA" id="ARBA00022801"/>
    </source>
</evidence>
<reference evidence="9 10" key="1">
    <citation type="submission" date="2019-07" db="EMBL/GenBank/DDBJ databases">
        <title>The pathways for chlorine oxyanion respiration interact through the shared metabolite chlorate.</title>
        <authorList>
            <person name="Barnum T.P."/>
            <person name="Cheng Y."/>
            <person name="Hill K.A."/>
            <person name="Lucas L.N."/>
            <person name="Carlson H.K."/>
            <person name="Coates J.D."/>
        </authorList>
    </citation>
    <scope>NUCLEOTIDE SEQUENCE [LARGE SCALE GENOMIC DNA]</scope>
    <source>
        <strain evidence="9">BK-3</strain>
    </source>
</reference>
<dbReference type="PROSITE" id="PS51257">
    <property type="entry name" value="PROKAR_LIPOPROTEIN"/>
    <property type="match status" value="1"/>
</dbReference>
<dbReference type="GO" id="GO:0016020">
    <property type="term" value="C:membrane"/>
    <property type="evidence" value="ECO:0007669"/>
    <property type="project" value="TreeGrafter"/>
</dbReference>
<evidence type="ECO:0000256" key="1">
    <source>
        <dbReference type="ARBA" id="ARBA00001947"/>
    </source>
</evidence>
<evidence type="ECO:0000313" key="9">
    <source>
        <dbReference type="EMBL" id="TVT48910.1"/>
    </source>
</evidence>
<dbReference type="InterPro" id="IPR051156">
    <property type="entry name" value="Mito/Outer_Membr_Metalloprot"/>
</dbReference>